<evidence type="ECO:0000259" key="5">
    <source>
        <dbReference type="Pfam" id="PF00149"/>
    </source>
</evidence>
<dbReference type="GO" id="GO:0016787">
    <property type="term" value="F:hydrolase activity"/>
    <property type="evidence" value="ECO:0007669"/>
    <property type="project" value="UniProtKB-KW"/>
</dbReference>
<keyword evidence="7" id="KW-1185">Reference proteome</keyword>
<dbReference type="Gene3D" id="3.60.21.10">
    <property type="match status" value="1"/>
</dbReference>
<accession>X0PCQ7</accession>
<dbReference type="PATRIC" id="fig|1423734.3.peg.3279"/>
<evidence type="ECO:0000313" key="6">
    <source>
        <dbReference type="EMBL" id="KRM33148.1"/>
    </source>
</evidence>
<name>X0PCQ7_9LACO</name>
<dbReference type="PANTHER" id="PTHR42988">
    <property type="entry name" value="PHOSPHOHYDROLASE"/>
    <property type="match status" value="1"/>
</dbReference>
<dbReference type="AlphaFoldDB" id="X0PCQ7"/>
<dbReference type="GO" id="GO:0046872">
    <property type="term" value="F:metal ion binding"/>
    <property type="evidence" value="ECO:0007669"/>
    <property type="project" value="UniProtKB-KW"/>
</dbReference>
<proteinExistence type="inferred from homology"/>
<dbReference type="eggNOG" id="COG1409">
    <property type="taxonomic scope" value="Bacteria"/>
</dbReference>
<dbReference type="PANTHER" id="PTHR42988:SF2">
    <property type="entry name" value="CYCLIC NUCLEOTIDE PHOSPHODIESTERASE CBUA0032-RELATED"/>
    <property type="match status" value="1"/>
</dbReference>
<dbReference type="STRING" id="1423734.FC83_GL003229"/>
<dbReference type="EMBL" id="AZGA01000057">
    <property type="protein sequence ID" value="KRM33148.1"/>
    <property type="molecule type" value="Genomic_DNA"/>
</dbReference>
<dbReference type="Pfam" id="PF00149">
    <property type="entry name" value="Metallophos"/>
    <property type="match status" value="1"/>
</dbReference>
<organism evidence="6 7">
    <name type="scientific">Agrilactobacillus composti DSM 18527 = JCM 14202</name>
    <dbReference type="NCBI Taxonomy" id="1423734"/>
    <lineage>
        <taxon>Bacteria</taxon>
        <taxon>Bacillati</taxon>
        <taxon>Bacillota</taxon>
        <taxon>Bacilli</taxon>
        <taxon>Lactobacillales</taxon>
        <taxon>Lactobacillaceae</taxon>
        <taxon>Agrilactobacillus</taxon>
    </lineage>
</organism>
<evidence type="ECO:0000256" key="3">
    <source>
        <dbReference type="ARBA" id="ARBA00023004"/>
    </source>
</evidence>
<keyword evidence="2" id="KW-0378">Hydrolase</keyword>
<keyword evidence="1" id="KW-0479">Metal-binding</keyword>
<comment type="caution">
    <text evidence="6">The sequence shown here is derived from an EMBL/GenBank/DDBJ whole genome shotgun (WGS) entry which is preliminary data.</text>
</comment>
<dbReference type="SUPFAM" id="SSF56300">
    <property type="entry name" value="Metallo-dependent phosphatases"/>
    <property type="match status" value="1"/>
</dbReference>
<dbReference type="OrthoDB" id="5505563at2"/>
<keyword evidence="3" id="KW-0408">Iron</keyword>
<reference evidence="6 7" key="1">
    <citation type="journal article" date="2015" name="Genome Announc.">
        <title>Expanding the biotechnology potential of lactobacilli through comparative genomics of 213 strains and associated genera.</title>
        <authorList>
            <person name="Sun Z."/>
            <person name="Harris H.M."/>
            <person name="McCann A."/>
            <person name="Guo C."/>
            <person name="Argimon S."/>
            <person name="Zhang W."/>
            <person name="Yang X."/>
            <person name="Jeffery I.B."/>
            <person name="Cooney J.C."/>
            <person name="Kagawa T.F."/>
            <person name="Liu W."/>
            <person name="Song Y."/>
            <person name="Salvetti E."/>
            <person name="Wrobel A."/>
            <person name="Rasinkangas P."/>
            <person name="Parkhill J."/>
            <person name="Rea M.C."/>
            <person name="O'Sullivan O."/>
            <person name="Ritari J."/>
            <person name="Douillard F.P."/>
            <person name="Paul Ross R."/>
            <person name="Yang R."/>
            <person name="Briner A.E."/>
            <person name="Felis G.E."/>
            <person name="de Vos W.M."/>
            <person name="Barrangou R."/>
            <person name="Klaenhammer T.R."/>
            <person name="Caufield P.W."/>
            <person name="Cui Y."/>
            <person name="Zhang H."/>
            <person name="O'Toole P.W."/>
        </authorList>
    </citation>
    <scope>NUCLEOTIDE SEQUENCE [LARGE SCALE GENOMIC DNA]</scope>
    <source>
        <strain evidence="6 7">DSM 18527</strain>
    </source>
</reference>
<dbReference type="Proteomes" id="UP000051236">
    <property type="component" value="Unassembled WGS sequence"/>
</dbReference>
<comment type="similarity">
    <text evidence="4">Belongs to the cyclic nucleotide phosphodiesterase class-III family.</text>
</comment>
<dbReference type="InterPro" id="IPR050884">
    <property type="entry name" value="CNP_phosphodiesterase-III"/>
</dbReference>
<evidence type="ECO:0000313" key="7">
    <source>
        <dbReference type="Proteomes" id="UP000051236"/>
    </source>
</evidence>
<gene>
    <name evidence="6" type="ORF">FC83_GL003229</name>
</gene>
<evidence type="ECO:0000256" key="2">
    <source>
        <dbReference type="ARBA" id="ARBA00022801"/>
    </source>
</evidence>
<sequence length="284" mass="32129">MTDTTIIHISDTHFTPAGQPDAFNQQVNPFYKFDLVFSDIAKMATKPDFIVITGDLVHEGQAGDYVRLKALIDEESDQLKVPIFVVLGNHDRTAAFYDGFLDRPPDSKYYYKLTLGGLDNYFLDTTFEDLEPGYLDAKQLDWLWTQLEAHPRQPALIFMHHPMATAALSQMHFSVLQNSTDLLNVCKAGNVKGIFAGHIHFSATYTTAGILNAVADSSAYHIDCRDPYHHYVNDAVGYNIIRVTDDQGIEVESRRLYWGQEIIKELLIDQTDFVDPLIFKSQSS</sequence>
<evidence type="ECO:0000256" key="1">
    <source>
        <dbReference type="ARBA" id="ARBA00022723"/>
    </source>
</evidence>
<feature type="domain" description="Calcineurin-like phosphoesterase" evidence="5">
    <location>
        <begin position="5"/>
        <end position="200"/>
    </location>
</feature>
<dbReference type="InterPro" id="IPR004843">
    <property type="entry name" value="Calcineurin-like_PHP"/>
</dbReference>
<protein>
    <submittedName>
        <fullName evidence="6">Metallophosphoesterase</fullName>
    </submittedName>
</protein>
<evidence type="ECO:0000256" key="4">
    <source>
        <dbReference type="ARBA" id="ARBA00025742"/>
    </source>
</evidence>
<dbReference type="RefSeq" id="WP_035450837.1">
    <property type="nucleotide sequence ID" value="NZ_AZGA01000057.1"/>
</dbReference>
<dbReference type="InterPro" id="IPR029052">
    <property type="entry name" value="Metallo-depent_PP-like"/>
</dbReference>